<sequence length="208" mass="21427">MGNSSSKVASRAAGAAKRQYPSAVSSAVSKPSQASPQPEASTTTAAAQVHPSPSQLPPSSSRSEVVELDARDPHFAASLARAGTARRVPQPPSPSSSSASPSSAFPTSSQPPKLQQSPTGQSIFPTSRPGTNPALAVVQARDKLTKQFEAEGEGLGRKSFAGRTLLNARELREALNLRDAAGEAEAESAMRLRKGLLAAMVTTRVASG</sequence>
<dbReference type="OrthoDB" id="4085451at2759"/>
<keyword evidence="3" id="KW-1185">Reference proteome</keyword>
<dbReference type="STRING" id="1220924.W2RQV7"/>
<name>W2RQV7_CYPE1</name>
<feature type="compositionally biased region" description="Low complexity" evidence="1">
    <location>
        <begin position="51"/>
        <end position="63"/>
    </location>
</feature>
<gene>
    <name evidence="2" type="ORF">HMPREF1541_06888</name>
</gene>
<protein>
    <submittedName>
        <fullName evidence="2">Uncharacterized protein</fullName>
    </submittedName>
</protein>
<feature type="compositionally biased region" description="Low complexity" evidence="1">
    <location>
        <begin position="95"/>
        <end position="112"/>
    </location>
</feature>
<feature type="compositionally biased region" description="Polar residues" evidence="1">
    <location>
        <begin position="113"/>
        <end position="130"/>
    </location>
</feature>
<feature type="compositionally biased region" description="Basic and acidic residues" evidence="1">
    <location>
        <begin position="64"/>
        <end position="74"/>
    </location>
</feature>
<dbReference type="VEuPathDB" id="FungiDB:HMPREF1541_06888"/>
<accession>W2RQV7</accession>
<dbReference type="eggNOG" id="ENOG502SEWH">
    <property type="taxonomic scope" value="Eukaryota"/>
</dbReference>
<dbReference type="EMBL" id="KB822722">
    <property type="protein sequence ID" value="ETN38847.1"/>
    <property type="molecule type" value="Genomic_DNA"/>
</dbReference>
<dbReference type="RefSeq" id="XP_008719436.1">
    <property type="nucleotide sequence ID" value="XM_008721214.1"/>
</dbReference>
<dbReference type="GeneID" id="19974227"/>
<evidence type="ECO:0000313" key="2">
    <source>
        <dbReference type="EMBL" id="ETN38847.1"/>
    </source>
</evidence>
<proteinExistence type="predicted"/>
<dbReference type="AlphaFoldDB" id="W2RQV7"/>
<dbReference type="HOGENOM" id="CLU_087328_0_0_1"/>
<feature type="region of interest" description="Disordered" evidence="1">
    <location>
        <begin position="1"/>
        <end position="133"/>
    </location>
</feature>
<dbReference type="Proteomes" id="UP000030752">
    <property type="component" value="Unassembled WGS sequence"/>
</dbReference>
<reference evidence="2 3" key="1">
    <citation type="submission" date="2013-03" db="EMBL/GenBank/DDBJ databases">
        <title>The Genome Sequence of Phialophora europaea CBS 101466.</title>
        <authorList>
            <consortium name="The Broad Institute Genomics Platform"/>
            <person name="Cuomo C."/>
            <person name="de Hoog S."/>
            <person name="Gorbushina A."/>
            <person name="Walker B."/>
            <person name="Young S.K."/>
            <person name="Zeng Q."/>
            <person name="Gargeya S."/>
            <person name="Fitzgerald M."/>
            <person name="Haas B."/>
            <person name="Abouelleil A."/>
            <person name="Allen A.W."/>
            <person name="Alvarado L."/>
            <person name="Arachchi H.M."/>
            <person name="Berlin A.M."/>
            <person name="Chapman S.B."/>
            <person name="Gainer-Dewar J."/>
            <person name="Goldberg J."/>
            <person name="Griggs A."/>
            <person name="Gujja S."/>
            <person name="Hansen M."/>
            <person name="Howarth C."/>
            <person name="Imamovic A."/>
            <person name="Ireland A."/>
            <person name="Larimer J."/>
            <person name="McCowan C."/>
            <person name="Murphy C."/>
            <person name="Pearson M."/>
            <person name="Poon T.W."/>
            <person name="Priest M."/>
            <person name="Roberts A."/>
            <person name="Saif S."/>
            <person name="Shea T."/>
            <person name="Sisk P."/>
            <person name="Sykes S."/>
            <person name="Wortman J."/>
            <person name="Nusbaum C."/>
            <person name="Birren B."/>
        </authorList>
    </citation>
    <scope>NUCLEOTIDE SEQUENCE [LARGE SCALE GENOMIC DNA]</scope>
    <source>
        <strain evidence="2 3">CBS 101466</strain>
    </source>
</reference>
<evidence type="ECO:0000256" key="1">
    <source>
        <dbReference type="SAM" id="MobiDB-lite"/>
    </source>
</evidence>
<organism evidence="2 3">
    <name type="scientific">Cyphellophora europaea (strain CBS 101466)</name>
    <name type="common">Phialophora europaea</name>
    <dbReference type="NCBI Taxonomy" id="1220924"/>
    <lineage>
        <taxon>Eukaryota</taxon>
        <taxon>Fungi</taxon>
        <taxon>Dikarya</taxon>
        <taxon>Ascomycota</taxon>
        <taxon>Pezizomycotina</taxon>
        <taxon>Eurotiomycetes</taxon>
        <taxon>Chaetothyriomycetidae</taxon>
        <taxon>Chaetothyriales</taxon>
        <taxon>Cyphellophoraceae</taxon>
        <taxon>Cyphellophora</taxon>
    </lineage>
</organism>
<evidence type="ECO:0000313" key="3">
    <source>
        <dbReference type="Proteomes" id="UP000030752"/>
    </source>
</evidence>
<feature type="compositionally biased region" description="Low complexity" evidence="1">
    <location>
        <begin position="21"/>
        <end position="38"/>
    </location>
</feature>
<dbReference type="InParanoid" id="W2RQV7"/>